<proteinExistence type="predicted"/>
<reference evidence="1 2" key="1">
    <citation type="journal article" date="2022" name="New Phytol.">
        <title>Ecological generalism drives hyperdiversity of secondary metabolite gene clusters in xylarialean endophytes.</title>
        <authorList>
            <person name="Franco M.E.E."/>
            <person name="Wisecaver J.H."/>
            <person name="Arnold A.E."/>
            <person name="Ju Y.M."/>
            <person name="Slot J.C."/>
            <person name="Ahrendt S."/>
            <person name="Moore L.P."/>
            <person name="Eastman K.E."/>
            <person name="Scott K."/>
            <person name="Konkel Z."/>
            <person name="Mondo S.J."/>
            <person name="Kuo A."/>
            <person name="Hayes R.D."/>
            <person name="Haridas S."/>
            <person name="Andreopoulos B."/>
            <person name="Riley R."/>
            <person name="LaButti K."/>
            <person name="Pangilinan J."/>
            <person name="Lipzen A."/>
            <person name="Amirebrahimi M."/>
            <person name="Yan J."/>
            <person name="Adam C."/>
            <person name="Keymanesh K."/>
            <person name="Ng V."/>
            <person name="Louie K."/>
            <person name="Northen T."/>
            <person name="Drula E."/>
            <person name="Henrissat B."/>
            <person name="Hsieh H.M."/>
            <person name="Youens-Clark K."/>
            <person name="Lutzoni F."/>
            <person name="Miadlikowska J."/>
            <person name="Eastwood D.C."/>
            <person name="Hamelin R.C."/>
            <person name="Grigoriev I.V."/>
            <person name="U'Ren J.M."/>
        </authorList>
    </citation>
    <scope>NUCLEOTIDE SEQUENCE [LARGE SCALE GENOMIC DNA]</scope>
    <source>
        <strain evidence="1 2">ER1909</strain>
    </source>
</reference>
<gene>
    <name evidence="1" type="ORF">F4821DRAFT_227717</name>
</gene>
<sequence>MEDASRNEGVATSPASRDDTAVIAEPKVANPPNFKKGVRFYAILTAVGFTGLLTALEATITSTALPSIVADLGGGDTYIWAVNGYFLAMTALQPLFGQLANVFGRRWPMIISTAIFVLGCGICGGANGMGMLIAGRVIQGAGAGGVNVLIEIIICDLVPMSRRGNYLAVLFGLIAIGTALGPFFGGLIVDNTTWRWVFYLNLPVGGVALVLLVLYLHVNFRKEQTFADKLTKIDWVGNLIFVGSITSILIALSWAGSVYPWSSFRIIVPLVMGFVGLGLFMLFESIPRLAPQPMMPPHILSNRTSATALVLTFIHSIVTMWTLYFLPVYFQGAQLSTPTRAGIQLLPTILILIPFAAAGGGLMTKFGRYRPIHHIGFALMTIGFGLFTLLDQNSSTGIWVGFQILESAGQGLFLPTALPAVLAPLSESDVALATSTWAFLRSFGMTWGSAIPAAIFNNRFDQLAPGRITDQTVLNQVIGGKAYGHATAAFITTLTPRVQQQFISVLVQALRLAWQVAIAFSGLGFLLVIIEKEVPLRKELETEFGIEKKKSSSSLAEEGVGDGNNHKGPSKNEA</sequence>
<dbReference type="EMBL" id="MU394289">
    <property type="protein sequence ID" value="KAI6090725.1"/>
    <property type="molecule type" value="Genomic_DNA"/>
</dbReference>
<protein>
    <submittedName>
        <fullName evidence="1">Major facilitator superfamily protein</fullName>
    </submittedName>
</protein>
<keyword evidence="2" id="KW-1185">Reference proteome</keyword>
<name>A0ACC0DDZ3_9PEZI</name>
<accession>A0ACC0DDZ3</accession>
<evidence type="ECO:0000313" key="1">
    <source>
        <dbReference type="EMBL" id="KAI6090725.1"/>
    </source>
</evidence>
<evidence type="ECO:0000313" key="2">
    <source>
        <dbReference type="Proteomes" id="UP001497680"/>
    </source>
</evidence>
<comment type="caution">
    <text evidence="1">The sequence shown here is derived from an EMBL/GenBank/DDBJ whole genome shotgun (WGS) entry which is preliminary data.</text>
</comment>
<organism evidence="1 2">
    <name type="scientific">Hypoxylon rubiginosum</name>
    <dbReference type="NCBI Taxonomy" id="110542"/>
    <lineage>
        <taxon>Eukaryota</taxon>
        <taxon>Fungi</taxon>
        <taxon>Dikarya</taxon>
        <taxon>Ascomycota</taxon>
        <taxon>Pezizomycotina</taxon>
        <taxon>Sordariomycetes</taxon>
        <taxon>Xylariomycetidae</taxon>
        <taxon>Xylariales</taxon>
        <taxon>Hypoxylaceae</taxon>
        <taxon>Hypoxylon</taxon>
    </lineage>
</organism>
<dbReference type="Proteomes" id="UP001497680">
    <property type="component" value="Unassembled WGS sequence"/>
</dbReference>